<dbReference type="InterPro" id="IPR001599">
    <property type="entry name" value="Macroglobln_a2"/>
</dbReference>
<feature type="chain" id="PRO_5030601222" description="Large extracellular alpha-helical protein" evidence="2">
    <location>
        <begin position="27"/>
        <end position="1680"/>
    </location>
</feature>
<dbReference type="Gene3D" id="1.50.10.20">
    <property type="match status" value="1"/>
</dbReference>
<dbReference type="SMART" id="SM01360">
    <property type="entry name" value="A2M"/>
    <property type="match status" value="1"/>
</dbReference>
<dbReference type="SMART" id="SM01419">
    <property type="entry name" value="Thiol-ester_cl"/>
    <property type="match status" value="1"/>
</dbReference>
<organism evidence="5">
    <name type="scientific">Ignavibacterium album</name>
    <dbReference type="NCBI Taxonomy" id="591197"/>
    <lineage>
        <taxon>Bacteria</taxon>
        <taxon>Pseudomonadati</taxon>
        <taxon>Ignavibacteriota</taxon>
        <taxon>Ignavibacteria</taxon>
        <taxon>Ignavibacteriales</taxon>
        <taxon>Ignavibacteriaceae</taxon>
        <taxon>Ignavibacterium</taxon>
    </lineage>
</organism>
<reference evidence="5" key="1">
    <citation type="journal article" date="2020" name="mSystems">
        <title>Genome- and Community-Level Interaction Insights into Carbon Utilization and Element Cycling Functions of Hydrothermarchaeota in Hydrothermal Sediment.</title>
        <authorList>
            <person name="Zhou Z."/>
            <person name="Liu Y."/>
            <person name="Xu W."/>
            <person name="Pan J."/>
            <person name="Luo Z.H."/>
            <person name="Li M."/>
        </authorList>
    </citation>
    <scope>NUCLEOTIDE SEQUENCE [LARGE SCALE GENOMIC DNA]</scope>
    <source>
        <strain evidence="5">SpSt-479</strain>
    </source>
</reference>
<evidence type="ECO:0000256" key="1">
    <source>
        <dbReference type="ARBA" id="ARBA00010556"/>
    </source>
</evidence>
<feature type="domain" description="Alpha-2-macroglobulin bait region" evidence="3">
    <location>
        <begin position="602"/>
        <end position="742"/>
    </location>
</feature>
<gene>
    <name evidence="5" type="ORF">ENS31_11965</name>
</gene>
<dbReference type="SMART" id="SM01359">
    <property type="entry name" value="A2M_N_2"/>
    <property type="match status" value="1"/>
</dbReference>
<proteinExistence type="inferred from homology"/>
<evidence type="ECO:0000259" key="3">
    <source>
        <dbReference type="SMART" id="SM01359"/>
    </source>
</evidence>
<dbReference type="InterPro" id="IPR051802">
    <property type="entry name" value="YfhM-like"/>
</dbReference>
<dbReference type="Pfam" id="PF00207">
    <property type="entry name" value="A2M"/>
    <property type="match status" value="1"/>
</dbReference>
<evidence type="ECO:0008006" key="6">
    <source>
        <dbReference type="Google" id="ProtNLM"/>
    </source>
</evidence>
<protein>
    <recommendedName>
        <fullName evidence="6">Large extracellular alpha-helical protein</fullName>
    </recommendedName>
</protein>
<evidence type="ECO:0000259" key="4">
    <source>
        <dbReference type="SMART" id="SM01360"/>
    </source>
</evidence>
<evidence type="ECO:0000256" key="2">
    <source>
        <dbReference type="SAM" id="SignalP"/>
    </source>
</evidence>
<dbReference type="InterPro" id="IPR011625">
    <property type="entry name" value="A2M_N_BRD"/>
</dbReference>
<dbReference type="InterPro" id="IPR041246">
    <property type="entry name" value="Bact_MG10"/>
</dbReference>
<dbReference type="InterPro" id="IPR013783">
    <property type="entry name" value="Ig-like_fold"/>
</dbReference>
<dbReference type="PANTHER" id="PTHR40094:SF1">
    <property type="entry name" value="UBIQUITIN DOMAIN-CONTAINING PROTEIN"/>
    <property type="match status" value="1"/>
</dbReference>
<dbReference type="GO" id="GO:0004866">
    <property type="term" value="F:endopeptidase inhibitor activity"/>
    <property type="evidence" value="ECO:0007669"/>
    <property type="project" value="InterPro"/>
</dbReference>
<dbReference type="Gene3D" id="2.60.40.1930">
    <property type="match status" value="1"/>
</dbReference>
<dbReference type="Pfam" id="PF01835">
    <property type="entry name" value="MG2"/>
    <property type="match status" value="1"/>
</dbReference>
<dbReference type="InterPro" id="IPR047565">
    <property type="entry name" value="Alpha-macroglob_thiol-ester_cl"/>
</dbReference>
<keyword evidence="2" id="KW-0732">Signal</keyword>
<dbReference type="SUPFAM" id="SSF48239">
    <property type="entry name" value="Terpenoid cyclases/Protein prenyltransferases"/>
    <property type="match status" value="1"/>
</dbReference>
<dbReference type="InterPro" id="IPR002890">
    <property type="entry name" value="MG2"/>
</dbReference>
<comment type="caution">
    <text evidence="5">The sequence shown here is derived from an EMBL/GenBank/DDBJ whole genome shotgun (WGS) entry which is preliminary data.</text>
</comment>
<dbReference type="Pfam" id="PF07678">
    <property type="entry name" value="TED_complement"/>
    <property type="match status" value="2"/>
</dbReference>
<evidence type="ECO:0000313" key="5">
    <source>
        <dbReference type="EMBL" id="HFI92223.1"/>
    </source>
</evidence>
<dbReference type="Gene3D" id="2.20.130.20">
    <property type="match status" value="1"/>
</dbReference>
<dbReference type="Gene3D" id="2.60.40.10">
    <property type="entry name" value="Immunoglobulins"/>
    <property type="match status" value="1"/>
</dbReference>
<dbReference type="Pfam" id="PF17973">
    <property type="entry name" value="bMG10"/>
    <property type="match status" value="1"/>
</dbReference>
<dbReference type="GO" id="GO:0005615">
    <property type="term" value="C:extracellular space"/>
    <property type="evidence" value="ECO:0007669"/>
    <property type="project" value="InterPro"/>
</dbReference>
<dbReference type="InterPro" id="IPR008930">
    <property type="entry name" value="Terpenoid_cyclase/PrenylTrfase"/>
</dbReference>
<dbReference type="EMBL" id="DSUJ01000010">
    <property type="protein sequence ID" value="HFI92223.1"/>
    <property type="molecule type" value="Genomic_DNA"/>
</dbReference>
<dbReference type="CDD" id="cd02891">
    <property type="entry name" value="A2M_like"/>
    <property type="match status" value="1"/>
</dbReference>
<dbReference type="PANTHER" id="PTHR40094">
    <property type="entry name" value="ALPHA-2-MACROGLOBULIN HOMOLOG"/>
    <property type="match status" value="1"/>
</dbReference>
<dbReference type="InterPro" id="IPR011626">
    <property type="entry name" value="Alpha-macroglobulin_TED"/>
</dbReference>
<name>A0A7V3E8A4_9BACT</name>
<accession>A0A7V3E8A4</accession>
<comment type="similarity">
    <text evidence="1">Belongs to the protease inhibitor I39 (alpha-2-macroglobulin) family. Bacterial alpha-2-macroglobulin subfamily.</text>
</comment>
<feature type="signal peptide" evidence="2">
    <location>
        <begin position="1"/>
        <end position="26"/>
    </location>
</feature>
<sequence>MRNFLNKISRKLFILSLAAIVLTAFSDNNYRNYPPEGEKFYLSNYTTFSPGDNVKINLYSNNSTGKRFSYKLLKVRDIINFFIELDESYRSGNFDVWNNEKELLLKYTELVKEWKEFTTNLQYGQNTVDIGKIDEPGVYILQAFNNNYVAYCPVVVTDKALLFKYSKNNFLGYLADAKSGKFIKNSKFKVFQGNELLFEENSFYNGLLFKELKIFNSVQKSLLIFGITNDEVIVFNPYFYFGGDYADRISAYIYTNQPIYRPGQEVNFKGILRKVRDNDLENPEGKKVSVSIKTPKNKEVYSKELITNDYGTLSDSFILDSEADLGNYTIIMNIDGRDYYGSFSVEEYKKPEYKVNISLDKGQYSSGDEISGSISADYYFGSPVKNARVELNVYREVFWRPWWYFSEYRWFYRNFEKWNPYYRGSKELVYQINGELNSEGKYNFKYSVQDNIDFDYRYSIVAIVTDASRRATEGSKDFFVTRGSFTISTSPEKYFYQTDSGVKIKVNAFDFGDRPVKTNFKLIITYPQDKLMRPGVIKDTLYGSTNERGFALVQFSPKGNLSGYHQYSVLAYDEKGREITASSSFYLGNYDDYYYNRTSSGLEIITDKDSYEKGDTLNAIVFVPTENQEMLLTFESDEIFYHKKITAKNNSYLIKEKLTNKFSPSFTISVTYINNRMLYTTSKLIGVLPKDKFLNIELLPSKQIYKPGEKANYKISVKDYKGNPVRNTELSFGIVDESVYAIKEDQTQPIESFFYSPRQAYIPVYNSLQSYRFSTTSRQATFLEMNYFESESDKKPDTPERYKSVKLYGKVVFTDSSMQPSDYKILLIGKKKKYESEIDSSRNYSFRDIKEGKYQIYLIRKKDGGMGFIEIINLDANKRYDIKIDAQIAEQLNEVLVIGDRQLFESRATNTAKIVGELDYSSLYSESSKERGKINDEQKSEYLEAEIRSNFVDALIWKANLVTDINGIAEVEFKIPDNLTTWRTTVKGITKSSEVGQKVDKFISRKDLLVRMETPRFLREGDEVIISTIVHNYLASEKKTKVEFSSDKLQLLTSKINSDWYGSNFSDNESYEIEIPANSELRIDWKCKVIYPTGEAKLTVKALTDEESDALEIKVPILPNGIKIVNPVVADFSANKVDEEMEFMIPQNVDLLSTRFAFTVTPSLAGTILKALDDLAGYPYGCVEQTMSRFLPTVIVANTFKEISVPLKSKTIDELPKYVEAGLKRLYDFQHSDGGWGWWTNDNTNPFMTAYVIYGLTLAQNAGYSINKNVFDSGLKNLIQQIEKADPQIDETTLAYMLYSLSLAIKDSDYQKKLYYQTIDVMLKKNLNPYPLTLLTLALNNFGDKEKAHRTADRLIKMVNEESGFAYWGGETWHYRWQNDNVQGTAFAVKAIINIKGDSELISKAVRWLLKKKQGFSWRSTQETANVIFALTDYLKLTKELNPDYSIKIFLNDKEVASYRFTKDDIYKETMTITIDGSKENLIRKGSNRIRIQKNGTGKVYFSALNEYFSTDLNTIGNKNGFKVRREYYILEPKQIDGKIIYTKEKFTGEITSGKELFVKTFVETKSSDMEYFILEDMLPSGFEIVKDIDRYSIEGESYYPIYDDWGYRPWRWHYADREYRDEKVAFFVTSCSNSMEFSYIIRAQIPGEYKTMPAQGYLMYYPELNGYSEVVNIKVLDSQ</sequence>
<dbReference type="Pfam" id="PF07703">
    <property type="entry name" value="A2M_BRD"/>
    <property type="match status" value="1"/>
</dbReference>
<feature type="domain" description="Alpha-2-macroglobulin" evidence="4">
    <location>
        <begin position="954"/>
        <end position="1044"/>
    </location>
</feature>